<dbReference type="Proteomes" id="UP000765509">
    <property type="component" value="Unassembled WGS sequence"/>
</dbReference>
<protein>
    <submittedName>
        <fullName evidence="1">Uncharacterized protein</fullName>
    </submittedName>
</protein>
<sequence length="113" mass="13409">MEVKLTEEFSRENPVFPVSLIKQYHQTGEHKCPSRNKSNSPQDIVEVEEQPCQLKNIIKDRKIRLNNKDHRQYLVRLKKQTSDKDKPMAEDLLPDGKLYLRIIRASWRAEKSH</sequence>
<reference evidence="1" key="1">
    <citation type="submission" date="2021-03" db="EMBL/GenBank/DDBJ databases">
        <title>Draft genome sequence of rust myrtle Austropuccinia psidii MF-1, a brazilian biotype.</title>
        <authorList>
            <person name="Quecine M.C."/>
            <person name="Pachon D.M.R."/>
            <person name="Bonatelli M.L."/>
            <person name="Correr F.H."/>
            <person name="Franceschini L.M."/>
            <person name="Leite T.F."/>
            <person name="Margarido G.R.A."/>
            <person name="Almeida C.A."/>
            <person name="Ferrarezi J.A."/>
            <person name="Labate C.A."/>
        </authorList>
    </citation>
    <scope>NUCLEOTIDE SEQUENCE</scope>
    <source>
        <strain evidence="1">MF-1</strain>
    </source>
</reference>
<proteinExistence type="predicted"/>
<evidence type="ECO:0000313" key="2">
    <source>
        <dbReference type="Proteomes" id="UP000765509"/>
    </source>
</evidence>
<dbReference type="AlphaFoldDB" id="A0A9Q3BIM8"/>
<gene>
    <name evidence="1" type="ORF">O181_005709</name>
</gene>
<keyword evidence="2" id="KW-1185">Reference proteome</keyword>
<dbReference type="EMBL" id="AVOT02001183">
    <property type="protein sequence ID" value="MBW0465994.1"/>
    <property type="molecule type" value="Genomic_DNA"/>
</dbReference>
<accession>A0A9Q3BIM8</accession>
<evidence type="ECO:0000313" key="1">
    <source>
        <dbReference type="EMBL" id="MBW0465994.1"/>
    </source>
</evidence>
<organism evidence="1 2">
    <name type="scientific">Austropuccinia psidii MF-1</name>
    <dbReference type="NCBI Taxonomy" id="1389203"/>
    <lineage>
        <taxon>Eukaryota</taxon>
        <taxon>Fungi</taxon>
        <taxon>Dikarya</taxon>
        <taxon>Basidiomycota</taxon>
        <taxon>Pucciniomycotina</taxon>
        <taxon>Pucciniomycetes</taxon>
        <taxon>Pucciniales</taxon>
        <taxon>Sphaerophragmiaceae</taxon>
        <taxon>Austropuccinia</taxon>
    </lineage>
</organism>
<comment type="caution">
    <text evidence="1">The sequence shown here is derived from an EMBL/GenBank/DDBJ whole genome shotgun (WGS) entry which is preliminary data.</text>
</comment>
<name>A0A9Q3BIM8_9BASI</name>
<dbReference type="OrthoDB" id="3929326at2759"/>